<dbReference type="SUPFAM" id="SSF52518">
    <property type="entry name" value="Thiamin diphosphate-binding fold (THDP-binding)"/>
    <property type="match status" value="1"/>
</dbReference>
<protein>
    <submittedName>
        <fullName evidence="5">Transketolase</fullName>
    </submittedName>
</protein>
<dbReference type="OrthoDB" id="8732661at2"/>
<evidence type="ECO:0000313" key="6">
    <source>
        <dbReference type="Proteomes" id="UP000242444"/>
    </source>
</evidence>
<reference evidence="5 6" key="1">
    <citation type="submission" date="2017-07" db="EMBL/GenBank/DDBJ databases">
        <title>Amycolatopsis antarcticus sp. nov., isolated from the surface of an Antarcticus brown macroalga.</title>
        <authorList>
            <person name="Wang J."/>
            <person name="Leiva S."/>
            <person name="Huang J."/>
            <person name="Huang Y."/>
        </authorList>
    </citation>
    <scope>NUCLEOTIDE SEQUENCE [LARGE SCALE GENOMIC DNA]</scope>
    <source>
        <strain evidence="5 6">AU-G6</strain>
    </source>
</reference>
<comment type="caution">
    <text evidence="5">The sequence shown here is derived from an EMBL/GenBank/DDBJ whole genome shotgun (WGS) entry which is preliminary data.</text>
</comment>
<evidence type="ECO:0000256" key="1">
    <source>
        <dbReference type="ARBA" id="ARBA00001964"/>
    </source>
</evidence>
<evidence type="ECO:0000256" key="3">
    <source>
        <dbReference type="ARBA" id="ARBA00023052"/>
    </source>
</evidence>
<accession>A0A263CWH0</accession>
<dbReference type="PANTHER" id="PTHR47514:SF1">
    <property type="entry name" value="TRANSKETOLASE N-TERMINAL SECTION-RELATED"/>
    <property type="match status" value="1"/>
</dbReference>
<dbReference type="EMBL" id="NKYE01000020">
    <property type="protein sequence ID" value="OZM70484.1"/>
    <property type="molecule type" value="Genomic_DNA"/>
</dbReference>
<organism evidence="5 6">
    <name type="scientific">Amycolatopsis antarctica</name>
    <dbReference type="NCBI Taxonomy" id="1854586"/>
    <lineage>
        <taxon>Bacteria</taxon>
        <taxon>Bacillati</taxon>
        <taxon>Actinomycetota</taxon>
        <taxon>Actinomycetes</taxon>
        <taxon>Pseudonocardiales</taxon>
        <taxon>Pseudonocardiaceae</taxon>
        <taxon>Amycolatopsis</taxon>
    </lineage>
</organism>
<proteinExistence type="inferred from homology"/>
<gene>
    <name evidence="5" type="ORF">CFN78_25335</name>
</gene>
<dbReference type="InterPro" id="IPR005474">
    <property type="entry name" value="Transketolase_N"/>
</dbReference>
<dbReference type="Proteomes" id="UP000242444">
    <property type="component" value="Unassembled WGS sequence"/>
</dbReference>
<evidence type="ECO:0000256" key="2">
    <source>
        <dbReference type="ARBA" id="ARBA00007131"/>
    </source>
</evidence>
<dbReference type="InParanoid" id="A0A263CWH0"/>
<sequence>MTTATTMGFAELPTLMSRMIGDEKHSAAATSTLDVLWVLYDRVLDTSPERAEDPRRDRFLLSKGHGPMAYYAVLAAKGFIDPDELGTWASAGSRLGMHPDRMLVPGVEIASGSLGHGLPIAVGTALGLRVLEPSPPRVVVLTGDAELDEGSNHEAIAFAARSGLHGLTAVVIDNGSSTHGWPGGIARRFEVEGWAARTVDGRDHDALAAAFTEPHPRRPLAVVATIDPKD</sequence>
<name>A0A263CWH0_9PSEU</name>
<feature type="domain" description="Transketolase N-terminal" evidence="4">
    <location>
        <begin position="25"/>
        <end position="214"/>
    </location>
</feature>
<dbReference type="Pfam" id="PF00456">
    <property type="entry name" value="Transketolase_N"/>
    <property type="match status" value="1"/>
</dbReference>
<comment type="cofactor">
    <cofactor evidence="1">
        <name>thiamine diphosphate</name>
        <dbReference type="ChEBI" id="CHEBI:58937"/>
    </cofactor>
</comment>
<dbReference type="AlphaFoldDB" id="A0A263CWH0"/>
<comment type="similarity">
    <text evidence="2">Belongs to the transketolase family.</text>
</comment>
<keyword evidence="3" id="KW-0786">Thiamine pyrophosphate</keyword>
<evidence type="ECO:0000313" key="5">
    <source>
        <dbReference type="EMBL" id="OZM70484.1"/>
    </source>
</evidence>
<evidence type="ECO:0000259" key="4">
    <source>
        <dbReference type="Pfam" id="PF00456"/>
    </source>
</evidence>
<dbReference type="InterPro" id="IPR029061">
    <property type="entry name" value="THDP-binding"/>
</dbReference>
<dbReference type="GO" id="GO:0000287">
    <property type="term" value="F:magnesium ion binding"/>
    <property type="evidence" value="ECO:0007669"/>
    <property type="project" value="UniProtKB-ARBA"/>
</dbReference>
<dbReference type="PANTHER" id="PTHR47514">
    <property type="entry name" value="TRANSKETOLASE N-TERMINAL SECTION-RELATED"/>
    <property type="match status" value="1"/>
</dbReference>
<dbReference type="Gene3D" id="3.40.50.970">
    <property type="match status" value="1"/>
</dbReference>
<keyword evidence="6" id="KW-1185">Reference proteome</keyword>
<dbReference type="RefSeq" id="WP_094865542.1">
    <property type="nucleotide sequence ID" value="NZ_NKYE01000020.1"/>
</dbReference>